<accession>A0A366LKX4</accession>
<protein>
    <submittedName>
        <fullName evidence="1">Uncharacterized protein</fullName>
    </submittedName>
</protein>
<keyword evidence="2" id="KW-1185">Reference proteome</keyword>
<name>A0A366LKX4_9ACTN</name>
<evidence type="ECO:0000313" key="2">
    <source>
        <dbReference type="Proteomes" id="UP000253303"/>
    </source>
</evidence>
<dbReference type="EMBL" id="QMEY01000038">
    <property type="protein sequence ID" value="RBQ14133.1"/>
    <property type="molecule type" value="Genomic_DNA"/>
</dbReference>
<evidence type="ECO:0000313" key="1">
    <source>
        <dbReference type="EMBL" id="RBQ14133.1"/>
    </source>
</evidence>
<gene>
    <name evidence="1" type="ORF">DP939_42480</name>
</gene>
<reference evidence="1 2" key="1">
    <citation type="submission" date="2018-06" db="EMBL/GenBank/DDBJ databases">
        <title>Sphaerisporangium craniellae sp. nov., isolated from a marine sponge in the South China Sea.</title>
        <authorList>
            <person name="Li L."/>
        </authorList>
    </citation>
    <scope>NUCLEOTIDE SEQUENCE [LARGE SCALE GENOMIC DNA]</scope>
    <source>
        <strain evidence="1 2">LHW63015</strain>
    </source>
</reference>
<organism evidence="1 2">
    <name type="scientific">Spongiactinospora rosea</name>
    <dbReference type="NCBI Taxonomy" id="2248750"/>
    <lineage>
        <taxon>Bacteria</taxon>
        <taxon>Bacillati</taxon>
        <taxon>Actinomycetota</taxon>
        <taxon>Actinomycetes</taxon>
        <taxon>Streptosporangiales</taxon>
        <taxon>Streptosporangiaceae</taxon>
        <taxon>Spongiactinospora</taxon>
    </lineage>
</organism>
<proteinExistence type="predicted"/>
<dbReference type="Proteomes" id="UP000253303">
    <property type="component" value="Unassembled WGS sequence"/>
</dbReference>
<dbReference type="AlphaFoldDB" id="A0A366LKX4"/>
<sequence length="82" mass="8869">MSAACMDELTPTERAHLHALDVTFPGWLIDVRNGTWWAAKRTVPTLEQRAAGVVDRFARPGPVELCAALGQQIAILARMGAA</sequence>
<comment type="caution">
    <text evidence="1">The sequence shown here is derived from an EMBL/GenBank/DDBJ whole genome shotgun (WGS) entry which is preliminary data.</text>
</comment>